<reference evidence="2" key="1">
    <citation type="journal article" date="2018" name="Int. J. Syst. Evol. Microbiol.">
        <title>Neptunicella marina gen. nov., sp. nov., isolated from surface seawater.</title>
        <authorList>
            <person name="Liu X."/>
            <person name="Lai Q."/>
            <person name="Du Y."/>
            <person name="Zhang X."/>
            <person name="Liu Z."/>
            <person name="Sun F."/>
            <person name="Shao Z."/>
        </authorList>
    </citation>
    <scope>NUCLEOTIDE SEQUENCE</scope>
    <source>
        <strain evidence="2">S27-2</strain>
    </source>
</reference>
<comment type="caution">
    <text evidence="2">The sequence shown here is derived from an EMBL/GenBank/DDBJ whole genome shotgun (WGS) entry which is preliminary data.</text>
</comment>
<feature type="transmembrane region" description="Helical" evidence="1">
    <location>
        <begin position="124"/>
        <end position="143"/>
    </location>
</feature>
<dbReference type="EMBL" id="JACNEP010000013">
    <property type="protein sequence ID" value="MBC3767079.1"/>
    <property type="molecule type" value="Genomic_DNA"/>
</dbReference>
<accession>A0A8J6M0D2</accession>
<dbReference type="AlphaFoldDB" id="A0A8J6M0D2"/>
<feature type="transmembrane region" description="Helical" evidence="1">
    <location>
        <begin position="45"/>
        <end position="64"/>
    </location>
</feature>
<feature type="transmembrane region" description="Helical" evidence="1">
    <location>
        <begin position="71"/>
        <end position="90"/>
    </location>
</feature>
<evidence type="ECO:0000313" key="2">
    <source>
        <dbReference type="EMBL" id="MBC3767079.1"/>
    </source>
</evidence>
<evidence type="ECO:0000313" key="3">
    <source>
        <dbReference type="Proteomes" id="UP000601768"/>
    </source>
</evidence>
<name>A0A8J6M0D2_9ALTE</name>
<protein>
    <submittedName>
        <fullName evidence="2">Uncharacterized protein</fullName>
    </submittedName>
</protein>
<keyword evidence="1" id="KW-1133">Transmembrane helix</keyword>
<feature type="transmembrane region" description="Helical" evidence="1">
    <location>
        <begin position="96"/>
        <end position="117"/>
    </location>
</feature>
<proteinExistence type="predicted"/>
<dbReference type="RefSeq" id="WP_186507594.1">
    <property type="nucleotide sequence ID" value="NZ_JACNEP010000013.1"/>
</dbReference>
<organism evidence="2 3">
    <name type="scientific">Neptunicella marina</name>
    <dbReference type="NCBI Taxonomy" id="2125989"/>
    <lineage>
        <taxon>Bacteria</taxon>
        <taxon>Pseudomonadati</taxon>
        <taxon>Pseudomonadota</taxon>
        <taxon>Gammaproteobacteria</taxon>
        <taxon>Alteromonadales</taxon>
        <taxon>Alteromonadaceae</taxon>
        <taxon>Neptunicella</taxon>
    </lineage>
</organism>
<keyword evidence="1" id="KW-0812">Transmembrane</keyword>
<keyword evidence="1" id="KW-0472">Membrane</keyword>
<dbReference type="Proteomes" id="UP000601768">
    <property type="component" value="Unassembled WGS sequence"/>
</dbReference>
<sequence length="147" mass="16450">MNQNVIKTLGILFLMVGTAFSVPFYDQVHTSLDMSIWFTPSYYTQFIPLFIGITCIIAGLLVLYGYRHCNIYLVLFGHAAVEDVLFNWLGWSNTNLTVSSIVFFLPLGVLALVLGYLNSLGKKPVSLLEAFAGLLFTTIWILSPNLF</sequence>
<reference evidence="2" key="2">
    <citation type="submission" date="2020-08" db="EMBL/GenBank/DDBJ databases">
        <authorList>
            <person name="Lai Q."/>
        </authorList>
    </citation>
    <scope>NUCLEOTIDE SEQUENCE</scope>
    <source>
        <strain evidence="2">S27-2</strain>
    </source>
</reference>
<gene>
    <name evidence="2" type="ORF">H8B19_14430</name>
</gene>
<evidence type="ECO:0000256" key="1">
    <source>
        <dbReference type="SAM" id="Phobius"/>
    </source>
</evidence>
<keyword evidence="3" id="KW-1185">Reference proteome</keyword>